<evidence type="ECO:0000256" key="2">
    <source>
        <dbReference type="SAM" id="Phobius"/>
    </source>
</evidence>
<feature type="transmembrane region" description="Helical" evidence="2">
    <location>
        <begin position="671"/>
        <end position="689"/>
    </location>
</feature>
<feature type="compositionally biased region" description="Basic and acidic residues" evidence="1">
    <location>
        <begin position="321"/>
        <end position="330"/>
    </location>
</feature>
<feature type="domain" description="C2H2-type" evidence="3">
    <location>
        <begin position="116"/>
        <end position="136"/>
    </location>
</feature>
<feature type="compositionally biased region" description="Basic and acidic residues" evidence="1">
    <location>
        <begin position="304"/>
        <end position="313"/>
    </location>
</feature>
<reference evidence="4" key="2">
    <citation type="journal article" date="2023" name="Plants (Basel)">
        <title>Annotation of the Turnera subulata (Passifloraceae) Draft Genome Reveals the S-Locus Evolved after the Divergence of Turneroideae from Passifloroideae in a Stepwise Manner.</title>
        <authorList>
            <person name="Henning P.M."/>
            <person name="Roalson E.H."/>
            <person name="Mir W."/>
            <person name="McCubbin A.G."/>
            <person name="Shore J.S."/>
        </authorList>
    </citation>
    <scope>NUCLEOTIDE SEQUENCE</scope>
    <source>
        <strain evidence="4">F60SS</strain>
    </source>
</reference>
<protein>
    <recommendedName>
        <fullName evidence="3">C2H2-type domain-containing protein</fullName>
    </recommendedName>
</protein>
<feature type="compositionally biased region" description="Polar residues" evidence="1">
    <location>
        <begin position="540"/>
        <end position="550"/>
    </location>
</feature>
<gene>
    <name evidence="4" type="ORF">Tsubulata_000038</name>
</gene>
<keyword evidence="5" id="KW-1185">Reference proteome</keyword>
<feature type="region of interest" description="Disordered" evidence="1">
    <location>
        <begin position="413"/>
        <end position="503"/>
    </location>
</feature>
<feature type="region of interest" description="Disordered" evidence="1">
    <location>
        <begin position="204"/>
        <end position="234"/>
    </location>
</feature>
<dbReference type="InterPro" id="IPR013087">
    <property type="entry name" value="Znf_C2H2_type"/>
</dbReference>
<reference evidence="4" key="1">
    <citation type="submission" date="2022-02" db="EMBL/GenBank/DDBJ databases">
        <authorList>
            <person name="Henning P.M."/>
            <person name="McCubbin A.G."/>
            <person name="Shore J.S."/>
        </authorList>
    </citation>
    <scope>NUCLEOTIDE SEQUENCE</scope>
    <source>
        <strain evidence="4">F60SS</strain>
        <tissue evidence="4">Leaves</tissue>
    </source>
</reference>
<feature type="transmembrane region" description="Helical" evidence="2">
    <location>
        <begin position="724"/>
        <end position="746"/>
    </location>
</feature>
<feature type="transmembrane region" description="Helical" evidence="2">
    <location>
        <begin position="788"/>
        <end position="809"/>
    </location>
</feature>
<dbReference type="OrthoDB" id="1924921at2759"/>
<evidence type="ECO:0000313" key="4">
    <source>
        <dbReference type="EMBL" id="KAJ4832490.1"/>
    </source>
</evidence>
<feature type="compositionally biased region" description="Polar residues" evidence="1">
    <location>
        <begin position="426"/>
        <end position="435"/>
    </location>
</feature>
<keyword evidence="2" id="KW-0472">Membrane</keyword>
<accession>A0A9Q0FKX5</accession>
<keyword evidence="2" id="KW-0812">Transmembrane</keyword>
<evidence type="ECO:0000259" key="3">
    <source>
        <dbReference type="PROSITE" id="PS00028"/>
    </source>
</evidence>
<dbReference type="EMBL" id="JAKUCV010005122">
    <property type="protein sequence ID" value="KAJ4832490.1"/>
    <property type="molecule type" value="Genomic_DNA"/>
</dbReference>
<dbReference type="InterPro" id="IPR052843">
    <property type="entry name" value="ER_body_metal_sequester"/>
</dbReference>
<dbReference type="AlphaFoldDB" id="A0A9Q0FKX5"/>
<feature type="transmembrane region" description="Helical" evidence="2">
    <location>
        <begin position="758"/>
        <end position="776"/>
    </location>
</feature>
<organism evidence="4 5">
    <name type="scientific">Turnera subulata</name>
    <dbReference type="NCBI Taxonomy" id="218843"/>
    <lineage>
        <taxon>Eukaryota</taxon>
        <taxon>Viridiplantae</taxon>
        <taxon>Streptophyta</taxon>
        <taxon>Embryophyta</taxon>
        <taxon>Tracheophyta</taxon>
        <taxon>Spermatophyta</taxon>
        <taxon>Magnoliopsida</taxon>
        <taxon>eudicotyledons</taxon>
        <taxon>Gunneridae</taxon>
        <taxon>Pentapetalae</taxon>
        <taxon>rosids</taxon>
        <taxon>fabids</taxon>
        <taxon>Malpighiales</taxon>
        <taxon>Passifloraceae</taxon>
        <taxon>Turnera</taxon>
    </lineage>
</organism>
<feature type="region of interest" description="Disordered" evidence="1">
    <location>
        <begin position="296"/>
        <end position="345"/>
    </location>
</feature>
<feature type="compositionally biased region" description="Low complexity" evidence="1">
    <location>
        <begin position="1"/>
        <end position="10"/>
    </location>
</feature>
<feature type="region of interest" description="Disordered" evidence="1">
    <location>
        <begin position="532"/>
        <end position="552"/>
    </location>
</feature>
<name>A0A9Q0FKX5_9ROSI</name>
<keyword evidence="2" id="KW-1133">Transmembrane helix</keyword>
<dbReference type="PANTHER" id="PTHR38937:SF2">
    <property type="entry name" value="MEMBRANE PROTEIN OF ER BODY-LIKE PROTEIN ISOFORM X1"/>
    <property type="match status" value="1"/>
</dbReference>
<proteinExistence type="predicted"/>
<dbReference type="PROSITE" id="PS00028">
    <property type="entry name" value="ZINC_FINGER_C2H2_1"/>
    <property type="match status" value="1"/>
</dbReference>
<evidence type="ECO:0000313" key="5">
    <source>
        <dbReference type="Proteomes" id="UP001141552"/>
    </source>
</evidence>
<sequence length="848" mass="91933">MENQQNNLMLLEEEEEEEVALQGRQSKHLGLNNSSSDTAVVVSEDGNGNDNGNGNGNGHASPISRSTSSTTTSEDVDDSHAANGSTNAAETEKDGGEGDYVHNSVYFDQAEGIWKCRHCDWTYRVGIQWTDHIQNHRGHLHVLTNVKRYNQQEPNEGAEPVDGVSDMKATGASFAIYGTDSSENSQSQDILSREINIQSEKLLDNNGFSGSSVTPLEDSVDEQSIKSQPPKNAATLDEDTEIIEELVDEEGTDYDIENVLEKQTTHELYCPNCHSCITRKVVLRRRRRKIITARRKQKSGKLGKIAEQEEKKASSTVSANDQRHDTETIARDGGPTPAADDYNDNREQPDVFRCLSCFSFFIPTGNGFKLFRSFGDNTRNANVQDSQSIPASKPNWFFSIFSKDKRKATIDQANATVENPEERRSNQNISSSLPSNVLPHGTETSPVLLPGGVKISTGKPAEDTYQYGKGSFAKPQQGENDSGLDGSDSYRPQQGGVDSHLPSTHISVTIGQSNANIDNKNIEIAIGNEKPVQNGKAPSVQASSMSTSEGGLSVDAIKGTQTLDKVKINIEGKASSSENKITGNDVMITIEKEPRENTALTIQNVDGSVDDIRLPLIDTMINTDGGEPRGAGTGAAREWEVLKSIVYGGLIESITSLGVVSSAAGSGATTLNVLALGLANVIGGLFIICDNLADLKNDHHGGTSSGERNQQDRYRKTLGRREHFPLHATLVIISFLIFGLLPPIVYGFAYRESDNRDYKLAAVGIASLVCIMLLAIGKAHVQTPPKKYISTIFYYISIGVAASGASYVAGDLIDKLLEKLGWLHSQPSSAVNFSFPASKPVGQAWAFY</sequence>
<comment type="caution">
    <text evidence="4">The sequence shown here is derived from an EMBL/GenBank/DDBJ whole genome shotgun (WGS) entry which is preliminary data.</text>
</comment>
<feature type="region of interest" description="Disordered" evidence="1">
    <location>
        <begin position="1"/>
        <end position="98"/>
    </location>
</feature>
<evidence type="ECO:0000256" key="1">
    <source>
        <dbReference type="SAM" id="MobiDB-lite"/>
    </source>
</evidence>
<dbReference type="Proteomes" id="UP001141552">
    <property type="component" value="Unassembled WGS sequence"/>
</dbReference>
<dbReference type="PANTHER" id="PTHR38937">
    <property type="entry name" value="MEMBRANE PROTEIN OF ER BODY-LIKE PROTEIN"/>
    <property type="match status" value="1"/>
</dbReference>